<dbReference type="PANTHER" id="PTHR24223">
    <property type="entry name" value="ATP-BINDING CASSETTE SUB-FAMILY C"/>
    <property type="match status" value="1"/>
</dbReference>
<proteinExistence type="predicted"/>
<keyword evidence="5" id="KW-0472">Membrane</keyword>
<dbReference type="GO" id="GO:0016020">
    <property type="term" value="C:membrane"/>
    <property type="evidence" value="ECO:0007669"/>
    <property type="project" value="InterPro"/>
</dbReference>
<keyword evidence="1" id="KW-0812">Transmembrane</keyword>
<reference evidence="6" key="1">
    <citation type="submission" date="2014-07" db="EMBL/GenBank/DDBJ databases">
        <title>Identification of a novel salt tolerance gene in wild soybean by whole-genome sequencing.</title>
        <authorList>
            <person name="Lam H.-M."/>
            <person name="Qi X."/>
            <person name="Li M.-W."/>
            <person name="Liu X."/>
            <person name="Xie M."/>
            <person name="Ni M."/>
            <person name="Xu X."/>
        </authorList>
    </citation>
    <scope>NUCLEOTIDE SEQUENCE [LARGE SCALE GENOMIC DNA]</scope>
    <source>
        <tissue evidence="6">Root</tissue>
    </source>
</reference>
<dbReference type="PANTHER" id="PTHR24223:SF348">
    <property type="entry name" value="ABC-TYPE XENOBIOTIC TRANSPORTER"/>
    <property type="match status" value="1"/>
</dbReference>
<evidence type="ECO:0000256" key="3">
    <source>
        <dbReference type="ARBA" id="ARBA00022840"/>
    </source>
</evidence>
<accession>A0A0B2SG82</accession>
<dbReference type="InterPro" id="IPR036640">
    <property type="entry name" value="ABC1_TM_sf"/>
</dbReference>
<dbReference type="Gene3D" id="3.40.50.300">
    <property type="entry name" value="P-loop containing nucleotide triphosphate hydrolases"/>
    <property type="match status" value="1"/>
</dbReference>
<organism evidence="6">
    <name type="scientific">Glycine soja</name>
    <name type="common">Wild soybean</name>
    <dbReference type="NCBI Taxonomy" id="3848"/>
    <lineage>
        <taxon>Eukaryota</taxon>
        <taxon>Viridiplantae</taxon>
        <taxon>Streptophyta</taxon>
        <taxon>Embryophyta</taxon>
        <taxon>Tracheophyta</taxon>
        <taxon>Spermatophyta</taxon>
        <taxon>Magnoliopsida</taxon>
        <taxon>eudicotyledons</taxon>
        <taxon>Gunneridae</taxon>
        <taxon>Pentapetalae</taxon>
        <taxon>rosids</taxon>
        <taxon>fabids</taxon>
        <taxon>Fabales</taxon>
        <taxon>Fabaceae</taxon>
        <taxon>Papilionoideae</taxon>
        <taxon>50 kb inversion clade</taxon>
        <taxon>NPAAA clade</taxon>
        <taxon>indigoferoid/millettioid clade</taxon>
        <taxon>Phaseoleae</taxon>
        <taxon>Glycine</taxon>
        <taxon>Glycine subgen. Soja</taxon>
    </lineage>
</organism>
<evidence type="ECO:0000256" key="2">
    <source>
        <dbReference type="ARBA" id="ARBA00022741"/>
    </source>
</evidence>
<evidence type="ECO:0000256" key="5">
    <source>
        <dbReference type="ARBA" id="ARBA00023136"/>
    </source>
</evidence>
<evidence type="ECO:0000256" key="4">
    <source>
        <dbReference type="ARBA" id="ARBA00022989"/>
    </source>
</evidence>
<dbReference type="Proteomes" id="UP000053555">
    <property type="component" value="Unassembled WGS sequence"/>
</dbReference>
<dbReference type="GO" id="GO:0042626">
    <property type="term" value="F:ATPase-coupled transmembrane transporter activity"/>
    <property type="evidence" value="ECO:0007669"/>
    <property type="project" value="TreeGrafter"/>
</dbReference>
<keyword evidence="4" id="KW-1133">Transmembrane helix</keyword>
<protein>
    <submittedName>
        <fullName evidence="6">ABC transporter C family member 3</fullName>
    </submittedName>
</protein>
<name>A0A0B2SG82_GLYSO</name>
<dbReference type="EMBL" id="KN643687">
    <property type="protein sequence ID" value="KHN43818.1"/>
    <property type="molecule type" value="Genomic_DNA"/>
</dbReference>
<gene>
    <name evidence="6" type="ORF">glysoja_035671</name>
</gene>
<dbReference type="Gene3D" id="1.20.1560.10">
    <property type="entry name" value="ABC transporter type 1, transmembrane domain"/>
    <property type="match status" value="1"/>
</dbReference>
<dbReference type="GO" id="GO:0005524">
    <property type="term" value="F:ATP binding"/>
    <property type="evidence" value="ECO:0007669"/>
    <property type="project" value="UniProtKB-KW"/>
</dbReference>
<evidence type="ECO:0000256" key="1">
    <source>
        <dbReference type="ARBA" id="ARBA00022692"/>
    </source>
</evidence>
<sequence length="177" mass="20042">MFLNLPVSSLQEKFQGKVMEFKDKRMKATFEILKNIRILKLQAWEMKFLSKIIQLRKTEEIWLKKFLAEELQTDVVEKLPWGSSDKAIELVDGYFSWDLSSINTTVKNINLANFHGMRVAVCATVGSDKSSLLSCIIGEVPKISGTLKICGTKAYVSQSPWIQGGKIIIIWANSVIQ</sequence>
<dbReference type="InterPro" id="IPR027417">
    <property type="entry name" value="P-loop_NTPase"/>
</dbReference>
<dbReference type="SUPFAM" id="SSF52540">
    <property type="entry name" value="P-loop containing nucleoside triphosphate hydrolases"/>
    <property type="match status" value="1"/>
</dbReference>
<keyword evidence="2" id="KW-0547">Nucleotide-binding</keyword>
<evidence type="ECO:0000313" key="6">
    <source>
        <dbReference type="EMBL" id="KHN43818.1"/>
    </source>
</evidence>
<dbReference type="AlphaFoldDB" id="A0A0B2SG82"/>
<keyword evidence="3" id="KW-0067">ATP-binding</keyword>
<dbReference type="InterPro" id="IPR050173">
    <property type="entry name" value="ABC_transporter_C-like"/>
</dbReference>